<dbReference type="InterPro" id="IPR055617">
    <property type="entry name" value="DUF7193"/>
</dbReference>
<evidence type="ECO:0000313" key="3">
    <source>
        <dbReference type="Proteomes" id="UP000053825"/>
    </source>
</evidence>
<dbReference type="EMBL" id="KQ415617">
    <property type="protein sequence ID" value="KOC58551.1"/>
    <property type="molecule type" value="Genomic_DNA"/>
</dbReference>
<keyword evidence="1" id="KW-0175">Coiled coil</keyword>
<evidence type="ECO:0000256" key="1">
    <source>
        <dbReference type="SAM" id="Coils"/>
    </source>
</evidence>
<keyword evidence="3" id="KW-1185">Reference proteome</keyword>
<name>A0A0L7QJ36_9HYME</name>
<dbReference type="Gene3D" id="3.40.50.300">
    <property type="entry name" value="P-loop containing nucleotide triphosphate hydrolases"/>
    <property type="match status" value="1"/>
</dbReference>
<protein>
    <submittedName>
        <fullName evidence="2">Uncharacterized protein</fullName>
    </submittedName>
</protein>
<sequence length="2127" mass="239007">MLPNTISGKSTIRIGNFIASLQERHPNWVLTRHLPSWLYSINDLTDDTWYPVETFTNSNNTTIDVTAFNGCIVPRSLCYIRQTTQGYFLLAIKRDNTISLGIEVREDSYGVTFNSPYTLDRNGISVRFYTNAIQQSPDWRGSVSNQTTTVKSMSARLNNPSDLSAFMAQIATFESGYNGVGQGVYFQDGFLIPKPSGWISDYAGTLLSYHFDETIREIQRYPLSLLPTFKSTVDLRTDKYLLLGPTDSRLIDYKDDCDFYLINRGIGQNYKGIVLDQMKHGMVRQVTHNAWSVRADIITDLRARHPEMTDLQNLEILVVVRNGGMRHNLAFQSNRIEDLYRLSRDEIISTMTQVNSNVDFWTAANLEASAYMQLMDADMTGLTSDLIETAYGYNAATLAVERSIYQVTDNHVTLAPAFSISTKRNDPNGDMSLNDRVFFWYDVNGLLLGYTTDRSNIAKIGVPQIYRDRASTVEVFLGTVENGLSTTAIVRNKTTVPDPTYGFYGYRAYVCTQDVSGADEKWQDVTDEPFSQYVIPADGSTPYVQWDQDLLNKYGFVPLTKFASNIHVRTFNFNMAACSGAISFTLSTLQDGYIYPVGPRPGNIDVFMGGESLIEGIDFYFGAGDQIVITKQVQSNSIDVLVRFYGYCDPVDMSSLTLLDSGFVKNGVISRNEVFNCYRDRDIRIVVNGQLYRKDQVVFAEDEVSGNSNNLLQDGYPYSVYAYQPCVEPYTNQSTPVYQRQSRQIDKTVESFLTPRLPEIESYNQYIQGGLWNLYSPILSTIAYYLQSGEIDPSLLTNAMTDKLIGDLFNPIALMYQDFDPLKVGFDDRYCRVNALAFDQIMELTLEQYNALEIYNRVFLVPNVDKSRLNRLWNMKDIYTGPQGTGQYVPNVDDMVYDWDSGIWRVISVDYGVTNISYMVSVNLANIGGGIDEDNVSIVSGVGANDNSFAIYVNNKTLPHTLTFDSRSRWYGSDNSYVKVFKGTDITASTGTVVSALLDAQGNAVTENIPLETVLIQNATNISQKTPKSGFCTGTLTTGEIVTVVTYTNSGGVSSIDKFVIVETDYVRTLDASATYIADIEIVSPFISKSDSRVIECPINMVKQSLTLQAKVTYQDGTSQLYPIDGKKFSIAGLDTFVASTINQQMDIVLFYHLSDGELSTDASANTPDRRMAKDYKLTTTAVDTFYQIKLFALPYWSNNQYQLKWFMYNLERKDVTDVTGFIEYGVGQPQFNGTLYGAAQSLLVAVNMKAISSSNAYYRHVENVIVTLVSPATVSAANTYFTLAYSDLRRYGDNLTARFTNDAANAGMQKINISSGFTDTASWLNAVYANIEPIYYSINEMTAPAPTHARVIIDGYLNREVAIENILSDIGNIPSGITQAMSLRLEFIRKNGDNTWGFPHVFYDLIFLRVFLMILFARDWNKYPRAIADVKTHNRSFVALADKYRRMGIKNYYFHLALMQPCLQGVDPFSENLTTQQKERILTEAAENPWYYFREIMRIKAAGGTAIPLIANRGNIGSYWCYFNHLDVGLVQPRQTGKSISSDGIACYVINIAGRGATFQLITKDNPLRVKNVKRLKDLRSNLPDYINPFDKKLDADNLSNLTAICYGNEMTTAVAQKDEAGAINLGRGSTSENNIVDEGPFCSLIHKTMDPFLSSANAARANAKAAGAFYGNIFTTTAGQLDREEGAYMYKMFTGGMPWDERLLFDCENNADAVRRVNMGSTGDKAMVYICMSHLQMGFSNEWLFARMADANASGASADRDYFNRWTTGSMASPLSASIIKHINNSKIDATHIDITERGYCLKWYVPQTEIDGYLDRHTCVLGNDTSSGVGKDAITLYIANAKTLETVATLAVSETNIYSFIEYVVDLMIKHPKLVANIERQSQGVTLIDTLIVRLIAANINPFKRIYNKIVEDNKHRDQEFRFLAQDPITWPTSISDRYKNQFGYGTSGGGRHARDNLYVNTLTRATQLNGHKIRDPRLITEICSLVVRNGRIDHPTSGHDDMVIAYLMTNWFLLHSKNLDYYGIEGAASEAVSVEQETSRKKITYAENQFSLEQKRLKDKIDKRLKQLEEEDDDVMVAIFEKEIQVLSRRLNKAEGDSQTVDQMLEKAREVRLLNLRGNTEPA</sequence>
<accession>A0A0L7QJ36</accession>
<dbReference type="Proteomes" id="UP000053825">
    <property type="component" value="Unassembled WGS sequence"/>
</dbReference>
<reference evidence="2 3" key="1">
    <citation type="submission" date="2015-07" db="EMBL/GenBank/DDBJ databases">
        <title>The genome of Habropoda laboriosa.</title>
        <authorList>
            <person name="Pan H."/>
            <person name="Kapheim K."/>
        </authorList>
    </citation>
    <scope>NUCLEOTIDE SEQUENCE [LARGE SCALE GENOMIC DNA]</scope>
    <source>
        <strain evidence="2">0110345459</strain>
    </source>
</reference>
<dbReference type="InterPro" id="IPR027417">
    <property type="entry name" value="P-loop_NTPase"/>
</dbReference>
<feature type="coiled-coil region" evidence="1">
    <location>
        <begin position="2055"/>
        <end position="2101"/>
    </location>
</feature>
<gene>
    <name evidence="2" type="ORF">WH47_09790</name>
</gene>
<dbReference type="Gene3D" id="3.30.420.240">
    <property type="match status" value="1"/>
</dbReference>
<proteinExistence type="predicted"/>
<dbReference type="Pfam" id="PF23823">
    <property type="entry name" value="DUF7193"/>
    <property type="match status" value="1"/>
</dbReference>
<evidence type="ECO:0000313" key="2">
    <source>
        <dbReference type="EMBL" id="KOC58551.1"/>
    </source>
</evidence>
<organism evidence="2 3">
    <name type="scientific">Habropoda laboriosa</name>
    <dbReference type="NCBI Taxonomy" id="597456"/>
    <lineage>
        <taxon>Eukaryota</taxon>
        <taxon>Metazoa</taxon>
        <taxon>Ecdysozoa</taxon>
        <taxon>Arthropoda</taxon>
        <taxon>Hexapoda</taxon>
        <taxon>Insecta</taxon>
        <taxon>Pterygota</taxon>
        <taxon>Neoptera</taxon>
        <taxon>Endopterygota</taxon>
        <taxon>Hymenoptera</taxon>
        <taxon>Apocrita</taxon>
        <taxon>Aculeata</taxon>
        <taxon>Apoidea</taxon>
        <taxon>Anthophila</taxon>
        <taxon>Apidae</taxon>
        <taxon>Habropoda</taxon>
    </lineage>
</organism>